<dbReference type="Pfam" id="PF02683">
    <property type="entry name" value="DsbD_TM"/>
    <property type="match status" value="1"/>
</dbReference>
<feature type="transmembrane region" description="Helical" evidence="6">
    <location>
        <begin position="297"/>
        <end position="321"/>
    </location>
</feature>
<dbReference type="InterPro" id="IPR035671">
    <property type="entry name" value="DsbD_gamma"/>
</dbReference>
<comment type="subcellular location">
    <subcellularLocation>
        <location evidence="1">Membrane</location>
        <topology evidence="1">Multi-pass membrane protein</topology>
    </subcellularLocation>
</comment>
<name>A0A431VN48_9PROT</name>
<feature type="chain" id="PRO_5019074527" evidence="7">
    <location>
        <begin position="29"/>
        <end position="710"/>
    </location>
</feature>
<dbReference type="GO" id="GO:0017004">
    <property type="term" value="P:cytochrome complex assembly"/>
    <property type="evidence" value="ECO:0007669"/>
    <property type="project" value="UniProtKB-KW"/>
</dbReference>
<dbReference type="Proteomes" id="UP000277007">
    <property type="component" value="Unassembled WGS sequence"/>
</dbReference>
<evidence type="ECO:0000259" key="9">
    <source>
        <dbReference type="Pfam" id="PF11412"/>
    </source>
</evidence>
<dbReference type="Pfam" id="PF11412">
    <property type="entry name" value="DsbD_N"/>
    <property type="match status" value="1"/>
</dbReference>
<accession>A0A431VN48</accession>
<organism evidence="10 11">
    <name type="scientific">Azospirillum griseum</name>
    <dbReference type="NCBI Taxonomy" id="2496639"/>
    <lineage>
        <taxon>Bacteria</taxon>
        <taxon>Pseudomonadati</taxon>
        <taxon>Pseudomonadota</taxon>
        <taxon>Alphaproteobacteria</taxon>
        <taxon>Rhodospirillales</taxon>
        <taxon>Azospirillaceae</taxon>
        <taxon>Azospirillum</taxon>
    </lineage>
</organism>
<evidence type="ECO:0000256" key="7">
    <source>
        <dbReference type="SAM" id="SignalP"/>
    </source>
</evidence>
<dbReference type="PANTHER" id="PTHR32234">
    <property type="entry name" value="THIOL:DISULFIDE INTERCHANGE PROTEIN DSBD"/>
    <property type="match status" value="1"/>
</dbReference>
<feature type="signal peptide" evidence="7">
    <location>
        <begin position="1"/>
        <end position="28"/>
    </location>
</feature>
<dbReference type="InterPro" id="IPR003834">
    <property type="entry name" value="Cyt_c_assmbl_TM_dom"/>
</dbReference>
<evidence type="ECO:0000256" key="4">
    <source>
        <dbReference type="ARBA" id="ARBA00022989"/>
    </source>
</evidence>
<keyword evidence="5 6" id="KW-0472">Membrane</keyword>
<keyword evidence="3" id="KW-0201">Cytochrome c-type biogenesis</keyword>
<evidence type="ECO:0000256" key="3">
    <source>
        <dbReference type="ARBA" id="ARBA00022748"/>
    </source>
</evidence>
<evidence type="ECO:0000259" key="8">
    <source>
        <dbReference type="Pfam" id="PF02683"/>
    </source>
</evidence>
<feature type="transmembrane region" description="Helical" evidence="6">
    <location>
        <begin position="549"/>
        <end position="567"/>
    </location>
</feature>
<evidence type="ECO:0000256" key="1">
    <source>
        <dbReference type="ARBA" id="ARBA00004141"/>
    </source>
</evidence>
<keyword evidence="4 6" id="KW-1133">Transmembrane helix</keyword>
<dbReference type="Pfam" id="PF13899">
    <property type="entry name" value="Thioredoxin_7"/>
    <property type="match status" value="1"/>
</dbReference>
<dbReference type="GO" id="GO:0016020">
    <property type="term" value="C:membrane"/>
    <property type="evidence" value="ECO:0007669"/>
    <property type="project" value="UniProtKB-SubCell"/>
</dbReference>
<keyword evidence="11" id="KW-1185">Reference proteome</keyword>
<dbReference type="CDD" id="cd02953">
    <property type="entry name" value="DsbDgamma"/>
    <property type="match status" value="1"/>
</dbReference>
<evidence type="ECO:0000256" key="2">
    <source>
        <dbReference type="ARBA" id="ARBA00022692"/>
    </source>
</evidence>
<dbReference type="GO" id="GO:0015035">
    <property type="term" value="F:protein-disulfide reductase activity"/>
    <property type="evidence" value="ECO:0007669"/>
    <property type="project" value="TreeGrafter"/>
</dbReference>
<dbReference type="OrthoDB" id="9811036at2"/>
<reference evidence="10 11" key="1">
    <citation type="submission" date="2018-12" db="EMBL/GenBank/DDBJ databases">
        <authorList>
            <person name="Yang Y."/>
        </authorList>
    </citation>
    <scope>NUCLEOTIDE SEQUENCE [LARGE SCALE GENOMIC DNA]</scope>
    <source>
        <strain evidence="10 11">L-25-5w-1</strain>
    </source>
</reference>
<proteinExistence type="predicted"/>
<feature type="transmembrane region" description="Helical" evidence="6">
    <location>
        <begin position="422"/>
        <end position="449"/>
    </location>
</feature>
<feature type="transmembrane region" description="Helical" evidence="6">
    <location>
        <begin position="341"/>
        <end position="362"/>
    </location>
</feature>
<protein>
    <submittedName>
        <fullName evidence="10">Copper resistance protein</fullName>
    </submittedName>
</protein>
<evidence type="ECO:0000256" key="6">
    <source>
        <dbReference type="SAM" id="Phobius"/>
    </source>
</evidence>
<dbReference type="InterPro" id="IPR036249">
    <property type="entry name" value="Thioredoxin-like_sf"/>
</dbReference>
<comment type="caution">
    <text evidence="10">The sequence shown here is derived from an EMBL/GenBank/DDBJ whole genome shotgun (WGS) entry which is preliminary data.</text>
</comment>
<dbReference type="EMBL" id="RXMA01000002">
    <property type="protein sequence ID" value="RTR23798.1"/>
    <property type="molecule type" value="Genomic_DNA"/>
</dbReference>
<feature type="transmembrane region" description="Helical" evidence="6">
    <location>
        <begin position="519"/>
        <end position="537"/>
    </location>
</feature>
<dbReference type="SUPFAM" id="SSF52833">
    <property type="entry name" value="Thioredoxin-like"/>
    <property type="match status" value="1"/>
</dbReference>
<gene>
    <name evidence="10" type="ORF">EJ903_03040</name>
</gene>
<dbReference type="InterPro" id="IPR028250">
    <property type="entry name" value="DsbDN"/>
</dbReference>
<sequence>MNGLIGRMGAAVALVAASLVGGASSARAQDAGQGAWAKAGPLEARLVSSVRAVGDLATVPLGLELRLEPGWKTYWRSPGDAGYPPRLDWSGSRNLKEATLAYPAPHRFSVLGFESAGYDVEALFPLRVQPVAPGQPLDLSLTADLLVCSDICVPQIVTLSLALPTGPALPGDSANNIARAQSLVPRVGALGGEGLVSVAAVRGSGDALEVEATAPDGFVSPDVFIETDPPLSFSAPKAVFSDSDRRVRLSLKVPDAPKDLDLSGRAVTVTLVDGARAVETPATVAPLVGAGASGNGLVAMLGVALLGGLILNLMPCVLPVLSLKLLSVIAHGGRATGAVRAGFLASAAGIVTSFLALAAALLAVKAAGGAVGWGIQFQQPLFLVFMVVLVTLFSANLWGLFEVPLPRALADRLEGDGLAGPFATGAFATLLATPCSAPFLGTAVGFALARGPVEILAIFAALGVGLAAPYLLVAAWPRVAAWLPRPGRWMLRLRALMGVALAGTALWLLSVLVVQVGPVAAGGIGALMVGLVLALWAGRRLPSRSGWAGPALAAGLAFAAFALPSVVGPTMGVASATGVATDGAGKPVADRWVRFDPTAIRERVAAGQLVFVDVTADWCITCQANKKLVLTRGAVADRFTDPALIAMRADWTRPDDSIARFLADHGRYGIPFNIVYGPGAPQGIALPELLSEAAVIDALNRASNRASGRS</sequence>
<dbReference type="Gene3D" id="3.40.30.10">
    <property type="entry name" value="Glutaredoxin"/>
    <property type="match status" value="1"/>
</dbReference>
<feature type="domain" description="Thiol:disulfide interchange protein DsbD N-terminal" evidence="9">
    <location>
        <begin position="57"/>
        <end position="161"/>
    </location>
</feature>
<keyword evidence="2 6" id="KW-0812">Transmembrane</keyword>
<dbReference type="GO" id="GO:0045454">
    <property type="term" value="P:cell redox homeostasis"/>
    <property type="evidence" value="ECO:0007669"/>
    <property type="project" value="TreeGrafter"/>
</dbReference>
<feature type="transmembrane region" description="Helical" evidence="6">
    <location>
        <begin position="382"/>
        <end position="401"/>
    </location>
</feature>
<evidence type="ECO:0000313" key="11">
    <source>
        <dbReference type="Proteomes" id="UP000277007"/>
    </source>
</evidence>
<dbReference type="PANTHER" id="PTHR32234:SF3">
    <property type="entry name" value="SUPPRESSION OF COPPER SENSITIVITY PROTEIN"/>
    <property type="match status" value="1"/>
</dbReference>
<keyword evidence="7" id="KW-0732">Signal</keyword>
<feature type="domain" description="Cytochrome C biogenesis protein transmembrane" evidence="8">
    <location>
        <begin position="298"/>
        <end position="511"/>
    </location>
</feature>
<feature type="transmembrane region" description="Helical" evidence="6">
    <location>
        <begin position="455"/>
        <end position="474"/>
    </location>
</feature>
<feature type="transmembrane region" description="Helical" evidence="6">
    <location>
        <begin position="495"/>
        <end position="513"/>
    </location>
</feature>
<evidence type="ECO:0000256" key="5">
    <source>
        <dbReference type="ARBA" id="ARBA00023136"/>
    </source>
</evidence>
<evidence type="ECO:0000313" key="10">
    <source>
        <dbReference type="EMBL" id="RTR23798.1"/>
    </source>
</evidence>
<dbReference type="AlphaFoldDB" id="A0A431VN48"/>